<proteinExistence type="predicted"/>
<organism evidence="2 4">
    <name type="scientific">Durusdinium trenchii</name>
    <dbReference type="NCBI Taxonomy" id="1381693"/>
    <lineage>
        <taxon>Eukaryota</taxon>
        <taxon>Sar</taxon>
        <taxon>Alveolata</taxon>
        <taxon>Dinophyceae</taxon>
        <taxon>Suessiales</taxon>
        <taxon>Symbiodiniaceae</taxon>
        <taxon>Durusdinium</taxon>
    </lineage>
</organism>
<evidence type="ECO:0000313" key="4">
    <source>
        <dbReference type="Proteomes" id="UP001642484"/>
    </source>
</evidence>
<reference evidence="2 4" key="1">
    <citation type="submission" date="2024-02" db="EMBL/GenBank/DDBJ databases">
        <authorList>
            <person name="Chen Y."/>
            <person name="Shah S."/>
            <person name="Dougan E. K."/>
            <person name="Thang M."/>
            <person name="Chan C."/>
        </authorList>
    </citation>
    <scope>NUCLEOTIDE SEQUENCE [LARGE SCALE GENOMIC DNA]</scope>
</reference>
<accession>A0ABP0S968</accession>
<dbReference type="Gene3D" id="2.120.10.30">
    <property type="entry name" value="TolB, C-terminal domain"/>
    <property type="match status" value="2"/>
</dbReference>
<name>A0ABP0S968_9DINO</name>
<feature type="chain" id="PRO_5045029569" evidence="1">
    <location>
        <begin position="20"/>
        <end position="443"/>
    </location>
</feature>
<dbReference type="Proteomes" id="UP001642484">
    <property type="component" value="Unassembled WGS sequence"/>
</dbReference>
<gene>
    <name evidence="2" type="ORF">CCMP2556_LOCUS50686</name>
    <name evidence="3" type="ORF">CCMP2556_LOCUS51038</name>
</gene>
<keyword evidence="4" id="KW-1185">Reference proteome</keyword>
<evidence type="ECO:0000313" key="2">
    <source>
        <dbReference type="EMBL" id="CAK9108825.1"/>
    </source>
</evidence>
<dbReference type="SUPFAM" id="SSF63829">
    <property type="entry name" value="Calcium-dependent phosphotriesterase"/>
    <property type="match status" value="1"/>
</dbReference>
<feature type="signal peptide" evidence="1">
    <location>
        <begin position="1"/>
        <end position="19"/>
    </location>
</feature>
<dbReference type="EMBL" id="CAXAMN010027139">
    <property type="protein sequence ID" value="CAK9108825.1"/>
    <property type="molecule type" value="Genomic_DNA"/>
</dbReference>
<dbReference type="EMBL" id="CAXAMN010027250">
    <property type="protein sequence ID" value="CAK9109686.1"/>
    <property type="molecule type" value="Genomic_DNA"/>
</dbReference>
<keyword evidence="1" id="KW-0732">Signal</keyword>
<dbReference type="InterPro" id="IPR011042">
    <property type="entry name" value="6-blade_b-propeller_TolB-like"/>
</dbReference>
<comment type="caution">
    <text evidence="2">The sequence shown here is derived from an EMBL/GenBank/DDBJ whole genome shotgun (WGS) entry which is preliminary data.</text>
</comment>
<evidence type="ECO:0000256" key="1">
    <source>
        <dbReference type="SAM" id="SignalP"/>
    </source>
</evidence>
<evidence type="ECO:0000313" key="3">
    <source>
        <dbReference type="EMBL" id="CAK9109686.1"/>
    </source>
</evidence>
<sequence length="443" mass="47184">MTALAYVALGVLLPGFAWSTSLRADVSAVEDVLLKPSTWSIYPPPPLPPRFLIVSSPAERMVSYSQIGDDYRAVRGLVKPLIKGVSSPKGLAFDRRHNRLFVADPGLRRIRAWQLYLERCFTPAEKAGLLGAAVSDPFTTDAAEGPGRCDLPWVLHASQEVTVVSDVSSEWVSLDQKGNLYYSDSERKSVNKIDAWLLLNLVHGEITPAELKRRNAARSSKSLEKQGKEAMEVKSQLKSLAHSTEVLGNMAFGSHDDDTSILELFQAQDSQHVATPAGVASDGVQVYWANQDHGLQHGSVATGFVSGSLPSSKLATESASTFGIAATSNMVLFSNGAGVYGVPKFGGGNATAMNEGFVIARGLAWDGSGTVFVADEGASTVYAMPCGVLVAQPLQPVLQMHGAFGLALVQPTDPLVSARSAAADPTFPLWVAISAVWAAVWMS</sequence>
<protein>
    <submittedName>
        <fullName evidence="2">Uncharacterized protein</fullName>
    </submittedName>
</protein>